<dbReference type="HOGENOM" id="CLU_153665_0_0_5"/>
<evidence type="ECO:0000313" key="2">
    <source>
        <dbReference type="EMBL" id="ABS65258.1"/>
    </source>
</evidence>
<protein>
    <submittedName>
        <fullName evidence="2">Uncharacterized protein</fullName>
    </submittedName>
</protein>
<reference evidence="2 3" key="1">
    <citation type="journal article" date="2011" name="Stand. Genomic Sci.">
        <title>Complete genome sequence of Parvibaculum lavamentivorans type strain (DS-1(T)).</title>
        <authorList>
            <person name="Schleheck D."/>
            <person name="Weiss M."/>
            <person name="Pitluck S."/>
            <person name="Bruce D."/>
            <person name="Land M.L."/>
            <person name="Han S."/>
            <person name="Saunders E."/>
            <person name="Tapia R."/>
            <person name="Detter C."/>
            <person name="Brettin T."/>
            <person name="Han J."/>
            <person name="Woyke T."/>
            <person name="Goodwin L."/>
            <person name="Pennacchio L."/>
            <person name="Nolan M."/>
            <person name="Cook A.M."/>
            <person name="Kjelleberg S."/>
            <person name="Thomas T."/>
        </authorList>
    </citation>
    <scope>NUCLEOTIDE SEQUENCE [LARGE SCALE GENOMIC DNA]</scope>
    <source>
        <strain evidence="3">DS-1 / DSM 13023 / NCIMB 13966</strain>
    </source>
</reference>
<keyword evidence="1" id="KW-0732">Signal</keyword>
<sequence length="132" mass="14345">MLSRARLKFFACTLAAALAWSPLVLAADGSGFLGAVEDMPLMDGLAETGDGGIVFDKPTGRIVRSVAEGDVAPSAVRAFYIETLPQLGWTRAEEIELIGELLLFRRDGERLDIQIVPVSQTHTEVRFSIEPE</sequence>
<evidence type="ECO:0000313" key="3">
    <source>
        <dbReference type="Proteomes" id="UP000006377"/>
    </source>
</evidence>
<feature type="signal peptide" evidence="1">
    <location>
        <begin position="1"/>
        <end position="26"/>
    </location>
</feature>
<keyword evidence="3" id="KW-1185">Reference proteome</keyword>
<accession>A7HZC5</accession>
<feature type="chain" id="PRO_5002707550" evidence="1">
    <location>
        <begin position="27"/>
        <end position="132"/>
    </location>
</feature>
<organism evidence="2 3">
    <name type="scientific">Parvibaculum lavamentivorans (strain DS-1 / DSM 13023 / NCIMB 13966)</name>
    <dbReference type="NCBI Taxonomy" id="402881"/>
    <lineage>
        <taxon>Bacteria</taxon>
        <taxon>Pseudomonadati</taxon>
        <taxon>Pseudomonadota</taxon>
        <taxon>Alphaproteobacteria</taxon>
        <taxon>Hyphomicrobiales</taxon>
        <taxon>Parvibaculaceae</taxon>
        <taxon>Parvibaculum</taxon>
    </lineage>
</organism>
<dbReference type="EMBL" id="CP000774">
    <property type="protein sequence ID" value="ABS65258.1"/>
    <property type="molecule type" value="Genomic_DNA"/>
</dbReference>
<dbReference type="KEGG" id="pla:Plav_3660"/>
<proteinExistence type="predicted"/>
<dbReference type="AlphaFoldDB" id="A7HZC5"/>
<dbReference type="Proteomes" id="UP000006377">
    <property type="component" value="Chromosome"/>
</dbReference>
<dbReference type="STRING" id="402881.Plav_3660"/>
<evidence type="ECO:0000256" key="1">
    <source>
        <dbReference type="SAM" id="SignalP"/>
    </source>
</evidence>
<name>A7HZC5_PARL1</name>
<gene>
    <name evidence="2" type="ordered locus">Plav_3660</name>
</gene>
<dbReference type="eggNOG" id="ENOG503318F">
    <property type="taxonomic scope" value="Bacteria"/>
</dbReference>